<feature type="domain" description="Pyrin" evidence="1">
    <location>
        <begin position="1"/>
        <end position="91"/>
    </location>
</feature>
<dbReference type="Ensembl" id="ENSAPOT00000004688.1">
    <property type="protein sequence ID" value="ENSAPOP00000026061.1"/>
    <property type="gene ID" value="ENSAPOG00000009581.1"/>
</dbReference>
<protein>
    <recommendedName>
        <fullName evidence="1">Pyrin domain-containing protein</fullName>
    </recommendedName>
</protein>
<dbReference type="Proteomes" id="UP000257200">
    <property type="component" value="Unplaced"/>
</dbReference>
<dbReference type="InParanoid" id="A0A3Q1G639"/>
<evidence type="ECO:0000259" key="1">
    <source>
        <dbReference type="PROSITE" id="PS50824"/>
    </source>
</evidence>
<dbReference type="InterPro" id="IPR004020">
    <property type="entry name" value="DAPIN"/>
</dbReference>
<reference evidence="2" key="1">
    <citation type="submission" date="2025-08" db="UniProtKB">
        <authorList>
            <consortium name="Ensembl"/>
        </authorList>
    </citation>
    <scope>IDENTIFICATION</scope>
</reference>
<accession>A0A3Q1G639</accession>
<proteinExistence type="predicted"/>
<keyword evidence="3" id="KW-1185">Reference proteome</keyword>
<dbReference type="AlphaFoldDB" id="A0A3Q1G639"/>
<dbReference type="Pfam" id="PF02758">
    <property type="entry name" value="PYRIN"/>
    <property type="match status" value="1"/>
</dbReference>
<dbReference type="PROSITE" id="PS50824">
    <property type="entry name" value="DAPIN"/>
    <property type="match status" value="1"/>
</dbReference>
<dbReference type="Gene3D" id="1.10.533.10">
    <property type="entry name" value="Death Domain, Fas"/>
    <property type="match status" value="1"/>
</dbReference>
<name>A0A3Q1G639_9TELE</name>
<sequence>MATPNDLLGILENLDDAEFKKFKWFLQQAEVLDGFPAIPKSQLQKADRTDTVDEITDAHHKNAVEVTVKVLRLIQKNDLVQPQRICKAKFKHWREAK</sequence>
<dbReference type="InterPro" id="IPR011029">
    <property type="entry name" value="DEATH-like_dom_sf"/>
</dbReference>
<reference evidence="2" key="2">
    <citation type="submission" date="2025-09" db="UniProtKB">
        <authorList>
            <consortium name="Ensembl"/>
        </authorList>
    </citation>
    <scope>IDENTIFICATION</scope>
</reference>
<dbReference type="GeneTree" id="ENSGT01150000288059"/>
<dbReference type="SUPFAM" id="SSF47986">
    <property type="entry name" value="DEATH domain"/>
    <property type="match status" value="1"/>
</dbReference>
<organism evidence="2 3">
    <name type="scientific">Acanthochromis polyacanthus</name>
    <name type="common">spiny chromis</name>
    <dbReference type="NCBI Taxonomy" id="80966"/>
    <lineage>
        <taxon>Eukaryota</taxon>
        <taxon>Metazoa</taxon>
        <taxon>Chordata</taxon>
        <taxon>Craniata</taxon>
        <taxon>Vertebrata</taxon>
        <taxon>Euteleostomi</taxon>
        <taxon>Actinopterygii</taxon>
        <taxon>Neopterygii</taxon>
        <taxon>Teleostei</taxon>
        <taxon>Neoteleostei</taxon>
        <taxon>Acanthomorphata</taxon>
        <taxon>Ovalentaria</taxon>
        <taxon>Pomacentridae</taxon>
        <taxon>Acanthochromis</taxon>
    </lineage>
</organism>
<evidence type="ECO:0000313" key="2">
    <source>
        <dbReference type="Ensembl" id="ENSAPOP00000026061.1"/>
    </source>
</evidence>
<dbReference type="SMART" id="SM01289">
    <property type="entry name" value="PYRIN"/>
    <property type="match status" value="1"/>
</dbReference>
<evidence type="ECO:0000313" key="3">
    <source>
        <dbReference type="Proteomes" id="UP000257200"/>
    </source>
</evidence>